<evidence type="ECO:0000256" key="1">
    <source>
        <dbReference type="SAM" id="Phobius"/>
    </source>
</evidence>
<name>A0A8H6R6J3_9EURO</name>
<accession>A0A8H6R6J3</accession>
<dbReference type="AlphaFoldDB" id="A0A8H6R6J3"/>
<keyword evidence="1" id="KW-0812">Transmembrane</keyword>
<comment type="caution">
    <text evidence="2">The sequence shown here is derived from an EMBL/GenBank/DDBJ whole genome shotgun (WGS) entry which is preliminary data.</text>
</comment>
<gene>
    <name evidence="2" type="ORF">CNMCM7691_006330</name>
</gene>
<dbReference type="Proteomes" id="UP000641853">
    <property type="component" value="Unassembled WGS sequence"/>
</dbReference>
<keyword evidence="1" id="KW-1133">Transmembrane helix</keyword>
<evidence type="ECO:0000313" key="2">
    <source>
        <dbReference type="EMBL" id="KAF7184772.1"/>
    </source>
</evidence>
<dbReference type="Gene3D" id="1.20.58.340">
    <property type="entry name" value="Magnesium transport protein CorA, transmembrane region"/>
    <property type="match status" value="1"/>
</dbReference>
<protein>
    <submittedName>
        <fullName evidence="2">Uncharacterized protein</fullName>
    </submittedName>
</protein>
<reference evidence="2" key="1">
    <citation type="submission" date="2020-06" db="EMBL/GenBank/DDBJ databases">
        <title>Draft genome sequences of strains closely related to Aspergillus parafelis and Aspergillus hiratsukae.</title>
        <authorList>
            <person name="Dos Santos R.A.C."/>
            <person name="Rivero-Menendez O."/>
            <person name="Steenwyk J.L."/>
            <person name="Mead M.E."/>
            <person name="Goldman G.H."/>
            <person name="Alastruey-Izquierdo A."/>
            <person name="Rokas A."/>
        </authorList>
    </citation>
    <scope>NUCLEOTIDE SEQUENCE</scope>
    <source>
        <strain evidence="2">CNM-CM7691</strain>
    </source>
</reference>
<organism evidence="2 3">
    <name type="scientific">Aspergillus felis</name>
    <dbReference type="NCBI Taxonomy" id="1287682"/>
    <lineage>
        <taxon>Eukaryota</taxon>
        <taxon>Fungi</taxon>
        <taxon>Dikarya</taxon>
        <taxon>Ascomycota</taxon>
        <taxon>Pezizomycotina</taxon>
        <taxon>Eurotiomycetes</taxon>
        <taxon>Eurotiomycetidae</taxon>
        <taxon>Eurotiales</taxon>
        <taxon>Aspergillaceae</taxon>
        <taxon>Aspergillus</taxon>
        <taxon>Aspergillus subgen. Fumigati</taxon>
    </lineage>
</organism>
<proteinExistence type="predicted"/>
<feature type="transmembrane region" description="Helical" evidence="1">
    <location>
        <begin position="334"/>
        <end position="353"/>
    </location>
</feature>
<keyword evidence="3" id="KW-1185">Reference proteome</keyword>
<evidence type="ECO:0000313" key="3">
    <source>
        <dbReference type="Proteomes" id="UP000641853"/>
    </source>
</evidence>
<dbReference type="EMBL" id="JACBAG010001546">
    <property type="protein sequence ID" value="KAF7184772.1"/>
    <property type="molecule type" value="Genomic_DNA"/>
</dbReference>
<keyword evidence="1" id="KW-0472">Membrane</keyword>
<sequence length="370" mass="41880">MIGDELVPFTAHDTSVPDKQTSVLKLIQIPRERHGVLCISQSLFGRVLTGMRIDPYFLHLICHDYDGFHYAKGPNNLLTAFIGTPTYGLVWTSQWRQASTSTIALFLHRRSNPFPQFNAVLQIYRHLVHTPCLLAFVSTVHIMKLFDEETNTREYARIRDVEDRTGYGPNPPKAVVRFTVAKLTLWSQSMGEIQGNICNKLRHHNTSRTLLDFVSDECKLLEMSVEDYHPQYQDGMRQFAEAIPVLKRQADAYEAYLRYLGDRAGKLSSVLIALLGHEDAEINLKIAVSMKSDSASMKTVAIMTMAFLPATFFAALFAVPSLQWGTEDVVQKNFWVYWAFTLPTTAAVFLLWLGCHKSSVGSEQNEPNSL</sequence>
<feature type="transmembrane region" description="Helical" evidence="1">
    <location>
        <begin position="300"/>
        <end position="322"/>
    </location>
</feature>